<keyword evidence="3" id="KW-1185">Reference proteome</keyword>
<evidence type="ECO:0000256" key="1">
    <source>
        <dbReference type="SAM" id="MobiDB-lite"/>
    </source>
</evidence>
<organism evidence="2 3">
    <name type="scientific">Eumeta variegata</name>
    <name type="common">Bagworm moth</name>
    <name type="synonym">Eumeta japonica</name>
    <dbReference type="NCBI Taxonomy" id="151549"/>
    <lineage>
        <taxon>Eukaryota</taxon>
        <taxon>Metazoa</taxon>
        <taxon>Ecdysozoa</taxon>
        <taxon>Arthropoda</taxon>
        <taxon>Hexapoda</taxon>
        <taxon>Insecta</taxon>
        <taxon>Pterygota</taxon>
        <taxon>Neoptera</taxon>
        <taxon>Endopterygota</taxon>
        <taxon>Lepidoptera</taxon>
        <taxon>Glossata</taxon>
        <taxon>Ditrysia</taxon>
        <taxon>Tineoidea</taxon>
        <taxon>Psychidae</taxon>
        <taxon>Oiketicinae</taxon>
        <taxon>Eumeta</taxon>
    </lineage>
</organism>
<sequence length="174" mass="20248">MKMLRYAEDVTRLHKIRNEYVRGTYKVAPITDRIIENFIRLYDHVERRLEEHVQIAINILEQKRSRDRPPGPAIESTDLDKPKEGRRGVGRAIVCRAVLSVKATCQIIVRRRRGRLTVALRPLRARGRTGRDGKLTIYVRAGRAACLPTVPYRIFMRNPTSQKKRTAGQMREYI</sequence>
<name>A0A4C1WC17_EUMVA</name>
<gene>
    <name evidence="2" type="ORF">EVAR_32842_1</name>
</gene>
<feature type="region of interest" description="Disordered" evidence="1">
    <location>
        <begin position="64"/>
        <end position="85"/>
    </location>
</feature>
<dbReference type="AlphaFoldDB" id="A0A4C1WC17"/>
<accession>A0A4C1WC17</accession>
<evidence type="ECO:0000313" key="3">
    <source>
        <dbReference type="Proteomes" id="UP000299102"/>
    </source>
</evidence>
<dbReference type="OrthoDB" id="424543at2759"/>
<proteinExistence type="predicted"/>
<reference evidence="2 3" key="1">
    <citation type="journal article" date="2019" name="Commun. Biol.">
        <title>The bagworm genome reveals a unique fibroin gene that provides high tensile strength.</title>
        <authorList>
            <person name="Kono N."/>
            <person name="Nakamura H."/>
            <person name="Ohtoshi R."/>
            <person name="Tomita M."/>
            <person name="Numata K."/>
            <person name="Arakawa K."/>
        </authorList>
    </citation>
    <scope>NUCLEOTIDE SEQUENCE [LARGE SCALE GENOMIC DNA]</scope>
</reference>
<comment type="caution">
    <text evidence="2">The sequence shown here is derived from an EMBL/GenBank/DDBJ whole genome shotgun (WGS) entry which is preliminary data.</text>
</comment>
<protein>
    <submittedName>
        <fullName evidence="2">Uncharacterized protein</fullName>
    </submittedName>
</protein>
<evidence type="ECO:0000313" key="2">
    <source>
        <dbReference type="EMBL" id="GBP48440.1"/>
    </source>
</evidence>
<dbReference type="EMBL" id="BGZK01000524">
    <property type="protein sequence ID" value="GBP48440.1"/>
    <property type="molecule type" value="Genomic_DNA"/>
</dbReference>
<dbReference type="Proteomes" id="UP000299102">
    <property type="component" value="Unassembled WGS sequence"/>
</dbReference>